<evidence type="ECO:0000313" key="2">
    <source>
        <dbReference type="Proteomes" id="UP000005365"/>
    </source>
</evidence>
<reference evidence="1" key="1">
    <citation type="submission" date="2009-07" db="EMBL/GenBank/DDBJ databases">
        <authorList>
            <person name="Weinstock G."/>
            <person name="Sodergren E."/>
            <person name="Clifton S."/>
            <person name="Fulton L."/>
            <person name="Fulton B."/>
            <person name="Courtney L."/>
            <person name="Fronick C."/>
            <person name="Harrison M."/>
            <person name="Strong C."/>
            <person name="Farmer C."/>
            <person name="Delahaunty K."/>
            <person name="Markovic C."/>
            <person name="Hall O."/>
            <person name="Minx P."/>
            <person name="Tomlinson C."/>
            <person name="Mitreva M."/>
            <person name="Nelson J."/>
            <person name="Hou S."/>
            <person name="Wollam A."/>
            <person name="Pepin K.H."/>
            <person name="Johnson M."/>
            <person name="Bhonagiri V."/>
            <person name="Nash W.E."/>
            <person name="Warren W."/>
            <person name="Chinwalla A."/>
            <person name="Mardis E.R."/>
            <person name="Wilson R.K."/>
        </authorList>
    </citation>
    <scope>NUCLEOTIDE SEQUENCE [LARGE SCALE GENOMIC DNA]</scope>
    <source>
        <strain evidence="1">ATCC 29256</strain>
    </source>
</reference>
<name>C6M987_NEISI</name>
<comment type="caution">
    <text evidence="1">The sequence shown here is derived from an EMBL/GenBank/DDBJ whole genome shotgun (WGS) entry which is preliminary data.</text>
</comment>
<accession>C6M987</accession>
<protein>
    <submittedName>
        <fullName evidence="1">Uncharacterized protein</fullName>
    </submittedName>
</protein>
<proteinExistence type="predicted"/>
<sequence length="84" mass="9762">MGFAHGLFFKKQRSSESLHTGFRRPFIFRGHSPRYQLNTVGIPFFSIVFPLMWRRLCPQTEFTDAQGRLKTQNLQSVLTSGSLR</sequence>
<dbReference type="Proteomes" id="UP000005365">
    <property type="component" value="Unassembled WGS sequence"/>
</dbReference>
<gene>
    <name evidence="1" type="ORF">NEISICOT_03112</name>
</gene>
<evidence type="ECO:0000313" key="1">
    <source>
        <dbReference type="EMBL" id="EET43138.1"/>
    </source>
</evidence>
<keyword evidence="2" id="KW-1185">Reference proteome</keyword>
<dbReference type="AlphaFoldDB" id="C6M987"/>
<dbReference type="EMBL" id="ACKO02000026">
    <property type="protein sequence ID" value="EET43138.1"/>
    <property type="molecule type" value="Genomic_DNA"/>
</dbReference>
<organism evidence="1 2">
    <name type="scientific">Neisseria sicca ATCC 29256</name>
    <dbReference type="NCBI Taxonomy" id="547045"/>
    <lineage>
        <taxon>Bacteria</taxon>
        <taxon>Pseudomonadati</taxon>
        <taxon>Pseudomonadota</taxon>
        <taxon>Betaproteobacteria</taxon>
        <taxon>Neisseriales</taxon>
        <taxon>Neisseriaceae</taxon>
        <taxon>Neisseria</taxon>
    </lineage>
</organism>